<sequence length="641" mass="72323">MAEGNKLDILSQELCSTNLSVPSSAMSPIHIPTPDPIQAPGLGRTLGPAPGLILAPVPGPALTPEQEKKPLEEKINFSTINNRPKKNCEILSSQYGINVFLAGLLLMFAWAIHAVGLTEGDLLSYLITLMLIQLIWMLWYVFRSYSQRRLNKEKDTHAGARWLRCGITLFAVIALLLDSFKIGYFIGYSECVSVTESVFPVTHTVHTLLQVYFLWFHAKDIIQSFKTLERFGLIHAVFTNLLLWTNGILAESKHHLNGHKERLFTLGYANITIDQHAPECNCTTNVCFIFSQGIYYLYPFTIEYHILASTMLYVLWKNIGRTVHQQNQNKMQFRFRGVIVGTVLGLFVLTITIAIVVVYLIQIECSKSKSEAALTMFYLYGITVLTLMCTAGIVSLLISRYDDRSLDDSESPCRKLDANLLVGSACGSWFISWGSILAVIFADTHPQNTWYNLPYSILVIIEKYVQNLFIVECVHCKDGNMNDDIRTIERIITVTESTLSLAPSYETVCSETNLIFNKPLPQGSNTNVSPTESYGGLRKRSQGNNSCIRLPVLHFLTPNTMNSNLSMRRWIRKNAAAFLFLCNVSLWIPLAFGCRPQFDNGLEELVFGFEPWIIVVNLAMPFSIFYRMHSASCLFEIYSKS</sequence>
<dbReference type="Pfam" id="PF03189">
    <property type="entry name" value="Otopetrin"/>
    <property type="match status" value="3"/>
</dbReference>
<feature type="transmembrane region" description="Helical" evidence="11">
    <location>
        <begin position="295"/>
        <end position="316"/>
    </location>
</feature>
<feature type="transmembrane region" description="Helical" evidence="11">
    <location>
        <begin position="420"/>
        <end position="441"/>
    </location>
</feature>
<dbReference type="KEGG" id="muo:115462602"/>
<feature type="transmembrane region" description="Helical" evidence="11">
    <location>
        <begin position="575"/>
        <end position="593"/>
    </location>
</feature>
<feature type="transmembrane region" description="Helical" evidence="11">
    <location>
        <begin position="198"/>
        <end position="218"/>
    </location>
</feature>
<feature type="transmembrane region" description="Helical" evidence="11">
    <location>
        <begin position="605"/>
        <end position="626"/>
    </location>
</feature>
<evidence type="ECO:0000256" key="4">
    <source>
        <dbReference type="ARBA" id="ARBA00022475"/>
    </source>
</evidence>
<feature type="transmembrane region" description="Helical" evidence="11">
    <location>
        <begin position="337"/>
        <end position="361"/>
    </location>
</feature>
<dbReference type="PANTHER" id="PTHR21522:SF19">
    <property type="entry name" value="PROTON CHANNEL OTOP1"/>
    <property type="match status" value="1"/>
</dbReference>
<evidence type="ECO:0000256" key="1">
    <source>
        <dbReference type="ARBA" id="ARBA00004651"/>
    </source>
</evidence>
<feature type="transmembrane region" description="Helical" evidence="11">
    <location>
        <begin position="95"/>
        <end position="116"/>
    </location>
</feature>
<dbReference type="Proteomes" id="UP000515156">
    <property type="component" value="Chromosome 2"/>
</dbReference>
<evidence type="ECO:0000256" key="2">
    <source>
        <dbReference type="ARBA" id="ARBA00006513"/>
    </source>
</evidence>
<gene>
    <name evidence="13" type="primary">OTOP1</name>
</gene>
<dbReference type="GeneID" id="115462602"/>
<dbReference type="GO" id="GO:0005886">
    <property type="term" value="C:plasma membrane"/>
    <property type="evidence" value="ECO:0007669"/>
    <property type="project" value="UniProtKB-SubCell"/>
</dbReference>
<keyword evidence="7 11" id="KW-1133">Transmembrane helix</keyword>
<evidence type="ECO:0000256" key="7">
    <source>
        <dbReference type="ARBA" id="ARBA00022989"/>
    </source>
</evidence>
<dbReference type="FunCoup" id="A0A6P7XCX1">
    <property type="interactions" value="703"/>
</dbReference>
<keyword evidence="4" id="KW-1003">Cell membrane</keyword>
<dbReference type="InterPro" id="IPR004878">
    <property type="entry name" value="Otopetrin"/>
</dbReference>
<dbReference type="PANTHER" id="PTHR21522">
    <property type="entry name" value="PROTON CHANNEL OTOP"/>
    <property type="match status" value="1"/>
</dbReference>
<dbReference type="CTD" id="133060"/>
<dbReference type="OrthoDB" id="6429739at2759"/>
<keyword evidence="9 11" id="KW-0472">Membrane</keyword>
<evidence type="ECO:0000256" key="3">
    <source>
        <dbReference type="ARBA" id="ARBA00022448"/>
    </source>
</evidence>
<evidence type="ECO:0000256" key="5">
    <source>
        <dbReference type="ARBA" id="ARBA00022692"/>
    </source>
</evidence>
<dbReference type="GO" id="GO:0015252">
    <property type="term" value="F:proton channel activity"/>
    <property type="evidence" value="ECO:0007669"/>
    <property type="project" value="InterPro"/>
</dbReference>
<keyword evidence="3" id="KW-0813">Transport</keyword>
<keyword evidence="8" id="KW-0406">Ion transport</keyword>
<evidence type="ECO:0000313" key="13">
    <source>
        <dbReference type="RefSeq" id="XP_030048460.1"/>
    </source>
</evidence>
<keyword evidence="6" id="KW-0375">Hydrogen ion transport</keyword>
<evidence type="ECO:0000256" key="8">
    <source>
        <dbReference type="ARBA" id="ARBA00023065"/>
    </source>
</evidence>
<dbReference type="RefSeq" id="XP_030048460.1">
    <property type="nucleotide sequence ID" value="XM_030192600.1"/>
</dbReference>
<feature type="transmembrane region" description="Helical" evidence="11">
    <location>
        <begin position="453"/>
        <end position="471"/>
    </location>
</feature>
<evidence type="ECO:0000256" key="10">
    <source>
        <dbReference type="ARBA" id="ARBA00023303"/>
    </source>
</evidence>
<comment type="subcellular location">
    <subcellularLocation>
        <location evidence="1">Cell membrane</location>
        <topology evidence="1">Multi-pass membrane protein</topology>
    </subcellularLocation>
</comment>
<dbReference type="AlphaFoldDB" id="A0A6P7XCX1"/>
<dbReference type="InParanoid" id="A0A6P7XCX1"/>
<keyword evidence="12" id="KW-1185">Reference proteome</keyword>
<evidence type="ECO:0000256" key="11">
    <source>
        <dbReference type="SAM" id="Phobius"/>
    </source>
</evidence>
<feature type="transmembrane region" description="Helical" evidence="11">
    <location>
        <begin position="377"/>
        <end position="399"/>
    </location>
</feature>
<evidence type="ECO:0000256" key="9">
    <source>
        <dbReference type="ARBA" id="ARBA00023136"/>
    </source>
</evidence>
<comment type="similarity">
    <text evidence="2">Belongs to the otopetrin family.</text>
</comment>
<evidence type="ECO:0000313" key="12">
    <source>
        <dbReference type="Proteomes" id="UP000515156"/>
    </source>
</evidence>
<feature type="transmembrane region" description="Helical" evidence="11">
    <location>
        <begin position="230"/>
        <end position="250"/>
    </location>
</feature>
<reference evidence="13" key="1">
    <citation type="submission" date="2025-08" db="UniProtKB">
        <authorList>
            <consortium name="RefSeq"/>
        </authorList>
    </citation>
    <scope>IDENTIFICATION</scope>
</reference>
<organism evidence="12 13">
    <name type="scientific">Microcaecilia unicolor</name>
    <dbReference type="NCBI Taxonomy" id="1415580"/>
    <lineage>
        <taxon>Eukaryota</taxon>
        <taxon>Metazoa</taxon>
        <taxon>Chordata</taxon>
        <taxon>Craniata</taxon>
        <taxon>Vertebrata</taxon>
        <taxon>Euteleostomi</taxon>
        <taxon>Amphibia</taxon>
        <taxon>Gymnophiona</taxon>
        <taxon>Siphonopidae</taxon>
        <taxon>Microcaecilia</taxon>
    </lineage>
</organism>
<keyword evidence="10" id="KW-0407">Ion channel</keyword>
<proteinExistence type="inferred from homology"/>
<keyword evidence="5 11" id="KW-0812">Transmembrane</keyword>
<accession>A0A6P7XCX1</accession>
<protein>
    <submittedName>
        <fullName evidence="13">Proton channel OTOP1</fullName>
    </submittedName>
</protein>
<feature type="transmembrane region" description="Helical" evidence="11">
    <location>
        <begin position="122"/>
        <end position="142"/>
    </location>
</feature>
<evidence type="ECO:0000256" key="6">
    <source>
        <dbReference type="ARBA" id="ARBA00022781"/>
    </source>
</evidence>
<name>A0A6P7XCX1_9AMPH</name>
<dbReference type="GO" id="GO:0042472">
    <property type="term" value="P:inner ear morphogenesis"/>
    <property type="evidence" value="ECO:0007669"/>
    <property type="project" value="TreeGrafter"/>
</dbReference>
<feature type="transmembrane region" description="Helical" evidence="11">
    <location>
        <begin position="162"/>
        <end position="186"/>
    </location>
</feature>